<feature type="transmembrane region" description="Helical" evidence="1">
    <location>
        <begin position="38"/>
        <end position="59"/>
    </location>
</feature>
<dbReference type="RefSeq" id="XP_068347065.1">
    <property type="nucleotide sequence ID" value="XM_068512898.1"/>
</dbReference>
<proteinExistence type="predicted"/>
<feature type="transmembrane region" description="Helical" evidence="1">
    <location>
        <begin position="216"/>
        <end position="236"/>
    </location>
</feature>
<evidence type="ECO:0000256" key="1">
    <source>
        <dbReference type="SAM" id="Phobius"/>
    </source>
</evidence>
<dbReference type="VEuPathDB" id="TrichDB:TRFO_39896"/>
<sequence length="248" mass="28492">MPDSFIYLFSVLSLLFFSLSLRKYSALFLNLSILFSSLSFWSDYQTVLVISYMIVRLVGCYKIGEITKSQFIQFILTLSCCIISVGFIVSVVHIGLQCGPSNVYSLSQKLFNEFIDLFKFSFDKDFLFTAKFYIPIVTQKIKIVPNFTFLVLFILGFIASVFRKKWNLSLHIILAVLSSLLYNDYIMNHLQMCYIFGLLSIVPFIEQIVGSHSKKVSYLIMALSIALYLGGFPSTYGRQLSFRHMDEL</sequence>
<organism evidence="2 3">
    <name type="scientific">Tritrichomonas foetus</name>
    <dbReference type="NCBI Taxonomy" id="1144522"/>
    <lineage>
        <taxon>Eukaryota</taxon>
        <taxon>Metamonada</taxon>
        <taxon>Parabasalia</taxon>
        <taxon>Tritrichomonadida</taxon>
        <taxon>Tritrichomonadidae</taxon>
        <taxon>Tritrichomonas</taxon>
    </lineage>
</organism>
<comment type="caution">
    <text evidence="2">The sequence shown here is derived from an EMBL/GenBank/DDBJ whole genome shotgun (WGS) entry which is preliminary data.</text>
</comment>
<feature type="transmembrane region" description="Helical" evidence="1">
    <location>
        <begin position="71"/>
        <end position="94"/>
    </location>
</feature>
<reference evidence="2" key="1">
    <citation type="submission" date="2016-10" db="EMBL/GenBank/DDBJ databases">
        <authorList>
            <person name="Benchimol M."/>
            <person name="Almeida L.G."/>
            <person name="Vasconcelos A.T."/>
            <person name="Perreira-Neves A."/>
            <person name="Rosa I.A."/>
            <person name="Tasca T."/>
            <person name="Bogo M.R."/>
            <person name="de Souza W."/>
        </authorList>
    </citation>
    <scope>NUCLEOTIDE SEQUENCE [LARGE SCALE GENOMIC DNA]</scope>
    <source>
        <strain evidence="2">K</strain>
    </source>
</reference>
<keyword evidence="1" id="KW-0812">Transmembrane</keyword>
<evidence type="ECO:0000313" key="3">
    <source>
        <dbReference type="Proteomes" id="UP000179807"/>
    </source>
</evidence>
<feature type="transmembrane region" description="Helical" evidence="1">
    <location>
        <begin position="192"/>
        <end position="210"/>
    </location>
</feature>
<accession>A0A1J4J399</accession>
<name>A0A1J4J399_9EUKA</name>
<keyword evidence="1" id="KW-0472">Membrane</keyword>
<dbReference type="GeneID" id="94847602"/>
<keyword evidence="1" id="KW-1133">Transmembrane helix</keyword>
<gene>
    <name evidence="2" type="ORF">TRFO_39896</name>
</gene>
<dbReference type="EMBL" id="MLAK01001364">
    <property type="protein sequence ID" value="OHS93928.1"/>
    <property type="molecule type" value="Genomic_DNA"/>
</dbReference>
<dbReference type="AlphaFoldDB" id="A0A1J4J399"/>
<keyword evidence="3" id="KW-1185">Reference proteome</keyword>
<protein>
    <submittedName>
        <fullName evidence="2">Uncharacterized protein</fullName>
    </submittedName>
</protein>
<feature type="transmembrane region" description="Helical" evidence="1">
    <location>
        <begin position="143"/>
        <end position="162"/>
    </location>
</feature>
<evidence type="ECO:0000313" key="2">
    <source>
        <dbReference type="EMBL" id="OHS93928.1"/>
    </source>
</evidence>
<dbReference type="Proteomes" id="UP000179807">
    <property type="component" value="Unassembled WGS sequence"/>
</dbReference>